<evidence type="ECO:0000313" key="4">
    <source>
        <dbReference type="RefSeq" id="XP_018479306.1"/>
    </source>
</evidence>
<sequence>MANPWFPSNSASALSPSLLTPGDSRLLAPPDPPDLDPNNPLSLAHSASKSSCPSFTPSLSVGMSKNSTSVASRSTFSGSRNTVHEPLNFKILPPKSSSPIQTNRASSSAPPPPNSLRPSQNPVLPSNPNPKINPSLPSDPASTPSLNPSIVSNHALNPAPASLNPYSSTSLPSSAPSIAEKIRKSVDKSLRRRAPISSSESGRPRVFIPESVFQKGAELHKDFIICYFNGRPPPFKHIQNVLNSLWGKGSRVEIHSNPLSRSMLVRIPSDYLRLKILEKRVWYIGDSMFQAVQWTSTASSSSPPLQSIQIWAHLQGIPLDLRHEEGLSLIAGLVGEPKETDDFTLNLVSLTMSHVKVAVDLTHPLPTVVEFTRQSGDVVEVAVSYPWVPPTCSHCKELGHIMKNCLLLPPPEKQNTQKQKGKAPASSATPSKNQSTPKPKEKDSVNLASSSAAPSPAPPPVPPLNPLPSQKPLPFVPPPSPPPKLSPSPPLLPLPNPPPTPPSLPLSIPPQLSFSSPPSPPDYPKKRPRPSSSQSYPSFTAQLNSFSTPQLLFGPLPLPALPPPPSSSFDSNPFAILATHGPLPREEVID</sequence>
<feature type="region of interest" description="Disordered" evidence="1">
    <location>
        <begin position="1"/>
        <end position="153"/>
    </location>
</feature>
<feature type="region of interest" description="Disordered" evidence="1">
    <location>
        <begin position="409"/>
        <end position="543"/>
    </location>
</feature>
<feature type="compositionally biased region" description="Polar residues" evidence="1">
    <location>
        <begin position="120"/>
        <end position="153"/>
    </location>
</feature>
<evidence type="ECO:0000313" key="3">
    <source>
        <dbReference type="Proteomes" id="UP000504610"/>
    </source>
</evidence>
<dbReference type="InterPro" id="IPR025558">
    <property type="entry name" value="DUF4283"/>
</dbReference>
<dbReference type="PANTHER" id="PTHR31286:SF90">
    <property type="entry name" value="DUF4283 DOMAIN-CONTAINING PROTEIN"/>
    <property type="match status" value="1"/>
</dbReference>
<dbReference type="AlphaFoldDB" id="A0A6J0N5G6"/>
<dbReference type="InterPro" id="IPR040256">
    <property type="entry name" value="At4g02000-like"/>
</dbReference>
<dbReference type="Pfam" id="PF14111">
    <property type="entry name" value="DUF4283"/>
    <property type="match status" value="1"/>
</dbReference>
<name>A0A6J0N5G6_RAPSA</name>
<dbReference type="RefSeq" id="XP_018479306.1">
    <property type="nucleotide sequence ID" value="XM_018623804.1"/>
</dbReference>
<evidence type="ECO:0000259" key="2">
    <source>
        <dbReference type="Pfam" id="PF14111"/>
    </source>
</evidence>
<feature type="domain" description="DUF4283" evidence="2">
    <location>
        <begin position="217"/>
        <end position="298"/>
    </location>
</feature>
<feature type="compositionally biased region" description="Low complexity" evidence="1">
    <location>
        <begin position="7"/>
        <end position="28"/>
    </location>
</feature>
<gene>
    <name evidence="4" type="primary">LOC108850234</name>
</gene>
<feature type="compositionally biased region" description="Pro residues" evidence="1">
    <location>
        <begin position="455"/>
        <end position="508"/>
    </location>
</feature>
<feature type="compositionally biased region" description="Polar residues" evidence="1">
    <location>
        <begin position="426"/>
        <end position="437"/>
    </location>
</feature>
<feature type="compositionally biased region" description="Low complexity" evidence="1">
    <location>
        <begin position="445"/>
        <end position="454"/>
    </location>
</feature>
<keyword evidence="3" id="KW-1185">Reference proteome</keyword>
<protein>
    <submittedName>
        <fullName evidence="4">Uncharacterized protein LOC108850234</fullName>
    </submittedName>
</protein>
<reference evidence="4" key="2">
    <citation type="submission" date="2025-08" db="UniProtKB">
        <authorList>
            <consortium name="RefSeq"/>
        </authorList>
    </citation>
    <scope>IDENTIFICATION</scope>
    <source>
        <tissue evidence="4">Leaf</tissue>
    </source>
</reference>
<feature type="compositionally biased region" description="Polar residues" evidence="1">
    <location>
        <begin position="45"/>
        <end position="81"/>
    </location>
</feature>
<proteinExistence type="predicted"/>
<dbReference type="Proteomes" id="UP000504610">
    <property type="component" value="Chromosome 4"/>
</dbReference>
<evidence type="ECO:0000256" key="1">
    <source>
        <dbReference type="SAM" id="MobiDB-lite"/>
    </source>
</evidence>
<dbReference type="KEGG" id="rsz:108850234"/>
<dbReference type="PANTHER" id="PTHR31286">
    <property type="entry name" value="GLYCINE-RICH CELL WALL STRUCTURAL PROTEIN 1.8-LIKE"/>
    <property type="match status" value="1"/>
</dbReference>
<organism evidence="3 4">
    <name type="scientific">Raphanus sativus</name>
    <name type="common">Radish</name>
    <name type="synonym">Raphanus raphanistrum var. sativus</name>
    <dbReference type="NCBI Taxonomy" id="3726"/>
    <lineage>
        <taxon>Eukaryota</taxon>
        <taxon>Viridiplantae</taxon>
        <taxon>Streptophyta</taxon>
        <taxon>Embryophyta</taxon>
        <taxon>Tracheophyta</taxon>
        <taxon>Spermatophyta</taxon>
        <taxon>Magnoliopsida</taxon>
        <taxon>eudicotyledons</taxon>
        <taxon>Gunneridae</taxon>
        <taxon>Pentapetalae</taxon>
        <taxon>rosids</taxon>
        <taxon>malvids</taxon>
        <taxon>Brassicales</taxon>
        <taxon>Brassicaceae</taxon>
        <taxon>Brassiceae</taxon>
        <taxon>Raphanus</taxon>
    </lineage>
</organism>
<dbReference type="OrthoDB" id="1109940at2759"/>
<accession>A0A6J0N5G6</accession>
<reference evidence="3" key="1">
    <citation type="journal article" date="2019" name="Database">
        <title>The radish genome database (RadishGD): an integrated information resource for radish genomics.</title>
        <authorList>
            <person name="Yu H.J."/>
            <person name="Baek S."/>
            <person name="Lee Y.J."/>
            <person name="Cho A."/>
            <person name="Mun J.H."/>
        </authorList>
    </citation>
    <scope>NUCLEOTIDE SEQUENCE [LARGE SCALE GENOMIC DNA]</scope>
    <source>
        <strain evidence="3">cv. WK10039</strain>
    </source>
</reference>
<dbReference type="GeneID" id="108850234"/>